<keyword evidence="2" id="KW-1185">Reference proteome</keyword>
<dbReference type="OrthoDB" id="3057748at2759"/>
<evidence type="ECO:0000313" key="1">
    <source>
        <dbReference type="EMBL" id="KAF9491397.1"/>
    </source>
</evidence>
<reference evidence="1" key="1">
    <citation type="submission" date="2020-11" db="EMBL/GenBank/DDBJ databases">
        <authorList>
            <consortium name="DOE Joint Genome Institute"/>
            <person name="Ahrendt S."/>
            <person name="Riley R."/>
            <person name="Andreopoulos W."/>
            <person name="Labutti K."/>
            <person name="Pangilinan J."/>
            <person name="Ruiz-Duenas F.J."/>
            <person name="Barrasa J.M."/>
            <person name="Sanchez-Garcia M."/>
            <person name="Camarero S."/>
            <person name="Miyauchi S."/>
            <person name="Serrano A."/>
            <person name="Linde D."/>
            <person name="Babiker R."/>
            <person name="Drula E."/>
            <person name="Ayuso-Fernandez I."/>
            <person name="Pacheco R."/>
            <person name="Padilla G."/>
            <person name="Ferreira P."/>
            <person name="Barriuso J."/>
            <person name="Kellner H."/>
            <person name="Castanera R."/>
            <person name="Alfaro M."/>
            <person name="Ramirez L."/>
            <person name="Pisabarro A.G."/>
            <person name="Kuo A."/>
            <person name="Tritt A."/>
            <person name="Lipzen A."/>
            <person name="He G."/>
            <person name="Yan M."/>
            <person name="Ng V."/>
            <person name="Cullen D."/>
            <person name="Martin F."/>
            <person name="Rosso M.-N."/>
            <person name="Henrissat B."/>
            <person name="Hibbett D."/>
            <person name="Martinez A.T."/>
            <person name="Grigoriev I.V."/>
        </authorList>
    </citation>
    <scope>NUCLEOTIDE SEQUENCE</scope>
    <source>
        <strain evidence="1">ATCC 90797</strain>
    </source>
</reference>
<sequence>MNDNKPFKRQIKIYNQPLLLILINALIEWKNSSPMDHSSSSEDNLTTNTDFNIFVIDLYTLKHTTIIHWMPDTKAAVALVQNRYIGVSPQALTLAFSVYLAVHHVYN</sequence>
<comment type="caution">
    <text evidence="1">The sequence shown here is derived from an EMBL/GenBank/DDBJ whole genome shotgun (WGS) entry which is preliminary data.</text>
</comment>
<organism evidence="1 2">
    <name type="scientific">Pleurotus eryngii</name>
    <name type="common">Boletus of the steppes</name>
    <dbReference type="NCBI Taxonomy" id="5323"/>
    <lineage>
        <taxon>Eukaryota</taxon>
        <taxon>Fungi</taxon>
        <taxon>Dikarya</taxon>
        <taxon>Basidiomycota</taxon>
        <taxon>Agaricomycotina</taxon>
        <taxon>Agaricomycetes</taxon>
        <taxon>Agaricomycetidae</taxon>
        <taxon>Agaricales</taxon>
        <taxon>Pleurotineae</taxon>
        <taxon>Pleurotaceae</taxon>
        <taxon>Pleurotus</taxon>
    </lineage>
</organism>
<dbReference type="AlphaFoldDB" id="A0A9P5ZN73"/>
<dbReference type="EMBL" id="MU154620">
    <property type="protein sequence ID" value="KAF9491397.1"/>
    <property type="molecule type" value="Genomic_DNA"/>
</dbReference>
<protein>
    <submittedName>
        <fullName evidence="1">Uncharacterized protein</fullName>
    </submittedName>
</protein>
<accession>A0A9P5ZN73</accession>
<proteinExistence type="predicted"/>
<evidence type="ECO:0000313" key="2">
    <source>
        <dbReference type="Proteomes" id="UP000807025"/>
    </source>
</evidence>
<dbReference type="Proteomes" id="UP000807025">
    <property type="component" value="Unassembled WGS sequence"/>
</dbReference>
<name>A0A9P5ZN73_PLEER</name>
<gene>
    <name evidence="1" type="ORF">BDN71DRAFT_1510391</name>
</gene>